<dbReference type="InterPro" id="IPR029068">
    <property type="entry name" value="Glyas_Bleomycin-R_OHBP_Dase"/>
</dbReference>
<keyword evidence="2" id="KW-1185">Reference proteome</keyword>
<evidence type="ECO:0000313" key="1">
    <source>
        <dbReference type="EMBL" id="KJF18235.1"/>
    </source>
</evidence>
<evidence type="ECO:0008006" key="3">
    <source>
        <dbReference type="Google" id="ProtNLM"/>
    </source>
</evidence>
<sequence length="139" mass="15415">MLELSGKFEEAFDVYKSVFDTDYITPIARMGEIFPRGSEVDLSDFERNGLVNMELSVVGSHLLMAGDMIDSLGQKVSIGNSTTTNLELDDVDGARDFHEALSQGAIFCAQPSQTPWTSLWGAGLDRFGIRWMFNVILQN</sequence>
<evidence type="ECO:0000313" key="2">
    <source>
        <dbReference type="Proteomes" id="UP000032360"/>
    </source>
</evidence>
<dbReference type="AlphaFoldDB" id="A0A0D8HJV3"/>
<dbReference type="Gene3D" id="3.10.180.10">
    <property type="entry name" value="2,3-Dihydroxybiphenyl 1,2-Dioxygenase, domain 1"/>
    <property type="match status" value="1"/>
</dbReference>
<dbReference type="Proteomes" id="UP000032360">
    <property type="component" value="Unassembled WGS sequence"/>
</dbReference>
<dbReference type="STRING" id="1280514.AXFE_08850"/>
<dbReference type="EMBL" id="JXYS01000022">
    <property type="protein sequence ID" value="KJF18235.1"/>
    <property type="molecule type" value="Genomic_DNA"/>
</dbReference>
<accession>A0A0D8HJV3</accession>
<comment type="caution">
    <text evidence="1">The sequence shown here is derived from an EMBL/GenBank/DDBJ whole genome shotgun (WGS) entry which is preliminary data.</text>
</comment>
<gene>
    <name evidence="1" type="ORF">AXFE_08850</name>
</gene>
<reference evidence="1 2" key="1">
    <citation type="submission" date="2015-01" db="EMBL/GenBank/DDBJ databases">
        <title>Draft genome of the acidophilic iron oxidizer Acidithrix ferrooxidans strain Py-F3.</title>
        <authorList>
            <person name="Poehlein A."/>
            <person name="Eisen S."/>
            <person name="Schloemann M."/>
            <person name="Johnson B.D."/>
            <person name="Daniel R."/>
            <person name="Muehling M."/>
        </authorList>
    </citation>
    <scope>NUCLEOTIDE SEQUENCE [LARGE SCALE GENOMIC DNA]</scope>
    <source>
        <strain evidence="1 2">Py-F3</strain>
    </source>
</reference>
<proteinExistence type="predicted"/>
<organism evidence="1 2">
    <name type="scientific">Acidithrix ferrooxidans</name>
    <dbReference type="NCBI Taxonomy" id="1280514"/>
    <lineage>
        <taxon>Bacteria</taxon>
        <taxon>Bacillati</taxon>
        <taxon>Actinomycetota</taxon>
        <taxon>Acidimicrobiia</taxon>
        <taxon>Acidimicrobiales</taxon>
        <taxon>Acidimicrobiaceae</taxon>
        <taxon>Acidithrix</taxon>
    </lineage>
</organism>
<name>A0A0D8HJV3_9ACTN</name>
<dbReference type="RefSeq" id="WP_052604642.1">
    <property type="nucleotide sequence ID" value="NZ_JXYS01000022.1"/>
</dbReference>
<protein>
    <recommendedName>
        <fullName evidence="3">PhnB-like domain-containing protein</fullName>
    </recommendedName>
</protein>
<dbReference type="SUPFAM" id="SSF54593">
    <property type="entry name" value="Glyoxalase/Bleomycin resistance protein/Dihydroxybiphenyl dioxygenase"/>
    <property type="match status" value="1"/>
</dbReference>
<dbReference type="OrthoDB" id="9795306at2"/>